<evidence type="ECO:0008006" key="3">
    <source>
        <dbReference type="Google" id="ProtNLM"/>
    </source>
</evidence>
<gene>
    <name evidence="1" type="ORF">CVT26_011608</name>
</gene>
<name>A0A409YQQ9_9AGAR</name>
<organism evidence="1 2">
    <name type="scientific">Gymnopilus dilepis</name>
    <dbReference type="NCBI Taxonomy" id="231916"/>
    <lineage>
        <taxon>Eukaryota</taxon>
        <taxon>Fungi</taxon>
        <taxon>Dikarya</taxon>
        <taxon>Basidiomycota</taxon>
        <taxon>Agaricomycotina</taxon>
        <taxon>Agaricomycetes</taxon>
        <taxon>Agaricomycetidae</taxon>
        <taxon>Agaricales</taxon>
        <taxon>Agaricineae</taxon>
        <taxon>Hymenogastraceae</taxon>
        <taxon>Gymnopilus</taxon>
    </lineage>
</organism>
<dbReference type="InParanoid" id="A0A409YQQ9"/>
<dbReference type="Proteomes" id="UP000284706">
    <property type="component" value="Unassembled WGS sequence"/>
</dbReference>
<accession>A0A409YQQ9</accession>
<dbReference type="AlphaFoldDB" id="A0A409YQQ9"/>
<dbReference type="InterPro" id="IPR032675">
    <property type="entry name" value="LRR_dom_sf"/>
</dbReference>
<proteinExistence type="predicted"/>
<dbReference type="OrthoDB" id="3232239at2759"/>
<keyword evidence="2" id="KW-1185">Reference proteome</keyword>
<dbReference type="EMBL" id="NHYE01000486">
    <property type="protein sequence ID" value="PPR05344.1"/>
    <property type="molecule type" value="Genomic_DNA"/>
</dbReference>
<reference evidence="1 2" key="1">
    <citation type="journal article" date="2018" name="Evol. Lett.">
        <title>Horizontal gene cluster transfer increased hallucinogenic mushroom diversity.</title>
        <authorList>
            <person name="Reynolds H.T."/>
            <person name="Vijayakumar V."/>
            <person name="Gluck-Thaler E."/>
            <person name="Korotkin H.B."/>
            <person name="Matheny P.B."/>
            <person name="Slot J.C."/>
        </authorList>
    </citation>
    <scope>NUCLEOTIDE SEQUENCE [LARGE SCALE GENOMIC DNA]</scope>
    <source>
        <strain evidence="1 2">SRW20</strain>
    </source>
</reference>
<dbReference type="SUPFAM" id="SSF52058">
    <property type="entry name" value="L domain-like"/>
    <property type="match status" value="1"/>
</dbReference>
<dbReference type="Gene3D" id="3.80.10.10">
    <property type="entry name" value="Ribonuclease Inhibitor"/>
    <property type="match status" value="1"/>
</dbReference>
<protein>
    <recommendedName>
        <fullName evidence="3">F-box domain-containing protein</fullName>
    </recommendedName>
</protein>
<comment type="caution">
    <text evidence="1">The sequence shown here is derived from an EMBL/GenBank/DDBJ whole genome shotgun (WGS) entry which is preliminary data.</text>
</comment>
<evidence type="ECO:0000313" key="1">
    <source>
        <dbReference type="EMBL" id="PPR05344.1"/>
    </source>
</evidence>
<sequence length="375" mass="42637">MVYYGGRRLRCEYASTSARAPSVDTPVFVEPRLPPELFQPIVSFVTSRNTLYSLCLTSQTLRYYAERCLYSAISVPDASNAPLHVSFLGTITQNPRLARLVKEYYSLSIVVYQENPLWGLTKRALKAMTGLKVLVFRGFGGHPSGELLDFGDSGPPFQLQKLHWGNHSDERFMERILVQQGNSLRELSFECRPHPAPFPLQACPDLDCLYGNRAAIEALLPGRKVTRLSWVPELDDSNADPVVGLDKELSALRTLSFGGYFSRPKLELIAQFLERLEVLELVGLSYGEFSLLKNLPSLRELVFSLRWGIAQFPIPLKGRQQAVEELFKDCPKLTRVDVVHEWLHVEVDTIMYQRWERGGGEPRFLTRAEVREGRF</sequence>
<evidence type="ECO:0000313" key="2">
    <source>
        <dbReference type="Proteomes" id="UP000284706"/>
    </source>
</evidence>